<comment type="caution">
    <text evidence="5">The sequence shown here is derived from an EMBL/GenBank/DDBJ whole genome shotgun (WGS) entry which is preliminary data.</text>
</comment>
<dbReference type="GO" id="GO:0006412">
    <property type="term" value="P:translation"/>
    <property type="evidence" value="ECO:0007669"/>
    <property type="project" value="InterPro"/>
</dbReference>
<evidence type="ECO:0000313" key="5">
    <source>
        <dbReference type="EMBL" id="OGI83778.1"/>
    </source>
</evidence>
<name>A0A1F6WPG4_9BACT</name>
<dbReference type="InterPro" id="IPR013025">
    <property type="entry name" value="Ribosomal_uL23-like"/>
</dbReference>
<keyword evidence="2 5" id="KW-0689">Ribosomal protein</keyword>
<organism evidence="5 6">
    <name type="scientific">Candidatus Nomurabacteria bacterium RIFCSPLOWO2_01_FULL_36_10b</name>
    <dbReference type="NCBI Taxonomy" id="1801766"/>
    <lineage>
        <taxon>Bacteria</taxon>
        <taxon>Candidatus Nomuraibacteriota</taxon>
    </lineage>
</organism>
<gene>
    <name evidence="5" type="ORF">A2997_01030</name>
</gene>
<accession>A0A1F6WPG4</accession>
<dbReference type="EMBL" id="MFUQ01000012">
    <property type="protein sequence ID" value="OGI83778.1"/>
    <property type="molecule type" value="Genomic_DNA"/>
</dbReference>
<dbReference type="InterPro" id="IPR012678">
    <property type="entry name" value="Ribosomal_uL23/eL15/eS24_sf"/>
</dbReference>
<proteinExistence type="inferred from homology"/>
<dbReference type="GO" id="GO:0005840">
    <property type="term" value="C:ribosome"/>
    <property type="evidence" value="ECO:0007669"/>
    <property type="project" value="UniProtKB-KW"/>
</dbReference>
<sequence>MKLPTKKTSDKKEETKSEFSWVYLEPRLTEKAAHISTYNVYTFNVASKANKIDIMKAVKEKFKVTPIRVNIVVNKPKASYIRGRIGTRGGGKKAMVYLKKGDTINFV</sequence>
<dbReference type="Gene3D" id="3.30.70.330">
    <property type="match status" value="1"/>
</dbReference>
<protein>
    <recommendedName>
        <fullName evidence="4">50S ribosomal protein L23</fullName>
    </recommendedName>
</protein>
<evidence type="ECO:0000256" key="1">
    <source>
        <dbReference type="ARBA" id="ARBA00006700"/>
    </source>
</evidence>
<dbReference type="GO" id="GO:0003735">
    <property type="term" value="F:structural constituent of ribosome"/>
    <property type="evidence" value="ECO:0007669"/>
    <property type="project" value="InterPro"/>
</dbReference>
<dbReference type="InterPro" id="IPR012677">
    <property type="entry name" value="Nucleotide-bd_a/b_plait_sf"/>
</dbReference>
<evidence type="ECO:0000256" key="4">
    <source>
        <dbReference type="ARBA" id="ARBA00035481"/>
    </source>
</evidence>
<reference evidence="5 6" key="1">
    <citation type="journal article" date="2016" name="Nat. Commun.">
        <title>Thousands of microbial genomes shed light on interconnected biogeochemical processes in an aquifer system.</title>
        <authorList>
            <person name="Anantharaman K."/>
            <person name="Brown C.T."/>
            <person name="Hug L.A."/>
            <person name="Sharon I."/>
            <person name="Castelle C.J."/>
            <person name="Probst A.J."/>
            <person name="Thomas B.C."/>
            <person name="Singh A."/>
            <person name="Wilkins M.J."/>
            <person name="Karaoz U."/>
            <person name="Brodie E.L."/>
            <person name="Williams K.H."/>
            <person name="Hubbard S.S."/>
            <person name="Banfield J.F."/>
        </authorList>
    </citation>
    <scope>NUCLEOTIDE SEQUENCE [LARGE SCALE GENOMIC DNA]</scope>
</reference>
<dbReference type="AlphaFoldDB" id="A0A1F6WPG4"/>
<dbReference type="GO" id="GO:1990904">
    <property type="term" value="C:ribonucleoprotein complex"/>
    <property type="evidence" value="ECO:0007669"/>
    <property type="project" value="UniProtKB-KW"/>
</dbReference>
<dbReference type="Proteomes" id="UP000179448">
    <property type="component" value="Unassembled WGS sequence"/>
</dbReference>
<dbReference type="Pfam" id="PF00276">
    <property type="entry name" value="Ribosomal_L23"/>
    <property type="match status" value="1"/>
</dbReference>
<dbReference type="SUPFAM" id="SSF54189">
    <property type="entry name" value="Ribosomal proteins S24e, L23 and L15e"/>
    <property type="match status" value="1"/>
</dbReference>
<comment type="similarity">
    <text evidence="1">Belongs to the universal ribosomal protein uL23 family.</text>
</comment>
<evidence type="ECO:0000256" key="2">
    <source>
        <dbReference type="ARBA" id="ARBA00022980"/>
    </source>
</evidence>
<evidence type="ECO:0000256" key="3">
    <source>
        <dbReference type="ARBA" id="ARBA00023274"/>
    </source>
</evidence>
<dbReference type="STRING" id="1801766.A2997_01030"/>
<keyword evidence="3" id="KW-0687">Ribonucleoprotein</keyword>
<evidence type="ECO:0000313" key="6">
    <source>
        <dbReference type="Proteomes" id="UP000179448"/>
    </source>
</evidence>